<evidence type="ECO:0000256" key="6">
    <source>
        <dbReference type="ARBA" id="ARBA00023180"/>
    </source>
</evidence>
<dbReference type="Pfam" id="PF00335">
    <property type="entry name" value="Tetraspanin"/>
    <property type="match status" value="1"/>
</dbReference>
<accession>A0AAV3AAJ1</accession>
<dbReference type="PIRSF" id="PIRSF002419">
    <property type="entry name" value="Tetraspanin"/>
    <property type="match status" value="1"/>
</dbReference>
<dbReference type="Proteomes" id="UP001181693">
    <property type="component" value="Unassembled WGS sequence"/>
</dbReference>
<keyword evidence="4 8" id="KW-1133">Transmembrane helix</keyword>
<dbReference type="FunFam" id="1.10.1450.10:FF:000029">
    <property type="entry name" value="Tetraspanin"/>
    <property type="match status" value="1"/>
</dbReference>
<evidence type="ECO:0000313" key="10">
    <source>
        <dbReference type="Proteomes" id="UP001181693"/>
    </source>
</evidence>
<comment type="subcellular location">
    <subcellularLocation>
        <location evidence="1 8">Membrane</location>
        <topology evidence="1 8">Multi-pass membrane protein</topology>
    </subcellularLocation>
</comment>
<feature type="transmembrane region" description="Helical" evidence="8">
    <location>
        <begin position="47"/>
        <end position="72"/>
    </location>
</feature>
<evidence type="ECO:0000256" key="3">
    <source>
        <dbReference type="ARBA" id="ARBA00022692"/>
    </source>
</evidence>
<sequence>MGIGSFTSKTFLILISLVFLAAAAGLAYVGINAIITYKQYEHFLGNMYVMLPSVIILCVAVFMVIIGCLGFFATIQESCCGLGCFITLISVILAAGVASLVLGLVYKDKINPELEKNMEIFFQKYDGKNFESSAVDFIQQELQCCGIKNYTSWQNTTWFKTNHTVPESCCDKNATNCSGDLKELNKIHTEGCEAKLENLLHQVLSFSMLVILGFVIIELLCLISLCVIYRKRESRGYEIL</sequence>
<evidence type="ECO:0000256" key="1">
    <source>
        <dbReference type="ARBA" id="ARBA00004141"/>
    </source>
</evidence>
<dbReference type="InterPro" id="IPR018499">
    <property type="entry name" value="Tetraspanin/Peripherin"/>
</dbReference>
<evidence type="ECO:0000256" key="7">
    <source>
        <dbReference type="PIRSR" id="PIRSR002419-1"/>
    </source>
</evidence>
<evidence type="ECO:0000313" key="9">
    <source>
        <dbReference type="EMBL" id="DBA23589.1"/>
    </source>
</evidence>
<evidence type="ECO:0000256" key="2">
    <source>
        <dbReference type="ARBA" id="ARBA00006840"/>
    </source>
</evidence>
<keyword evidence="10" id="KW-1185">Reference proteome</keyword>
<organism evidence="9 10">
    <name type="scientific">Pyxicephalus adspersus</name>
    <name type="common">African bullfrog</name>
    <dbReference type="NCBI Taxonomy" id="30357"/>
    <lineage>
        <taxon>Eukaryota</taxon>
        <taxon>Metazoa</taxon>
        <taxon>Chordata</taxon>
        <taxon>Craniata</taxon>
        <taxon>Vertebrata</taxon>
        <taxon>Euteleostomi</taxon>
        <taxon>Amphibia</taxon>
        <taxon>Batrachia</taxon>
        <taxon>Anura</taxon>
        <taxon>Neobatrachia</taxon>
        <taxon>Ranoidea</taxon>
        <taxon>Pyxicephalidae</taxon>
        <taxon>Pyxicephalinae</taxon>
        <taxon>Pyxicephalus</taxon>
    </lineage>
</organism>
<feature type="disulfide bond" evidence="7">
    <location>
        <begin position="145"/>
        <end position="169"/>
    </location>
</feature>
<dbReference type="PANTHER" id="PTHR19282:SF120">
    <property type="entry name" value="TETRASPANIN-36"/>
    <property type="match status" value="1"/>
</dbReference>
<keyword evidence="3 8" id="KW-0812">Transmembrane</keyword>
<proteinExistence type="inferred from homology"/>
<name>A0AAV3AAJ1_PYXAD</name>
<dbReference type="EMBL" id="DYDO01000006">
    <property type="protein sequence ID" value="DBA23589.1"/>
    <property type="molecule type" value="Genomic_DNA"/>
</dbReference>
<comment type="similarity">
    <text evidence="2 8">Belongs to the tetraspanin (TM4SF) family.</text>
</comment>
<dbReference type="PANTHER" id="PTHR19282">
    <property type="entry name" value="TETRASPANIN"/>
    <property type="match status" value="1"/>
</dbReference>
<protein>
    <recommendedName>
        <fullName evidence="8">Tetraspanin</fullName>
    </recommendedName>
</protein>
<evidence type="ECO:0000256" key="4">
    <source>
        <dbReference type="ARBA" id="ARBA00022989"/>
    </source>
</evidence>
<feature type="transmembrane region" description="Helical" evidence="8">
    <location>
        <begin position="12"/>
        <end position="35"/>
    </location>
</feature>
<keyword evidence="7" id="KW-1015">Disulfide bond</keyword>
<dbReference type="Gene3D" id="1.10.1450.10">
    <property type="entry name" value="Tetraspanin"/>
    <property type="match status" value="1"/>
</dbReference>
<evidence type="ECO:0000256" key="8">
    <source>
        <dbReference type="RuleBase" id="RU361218"/>
    </source>
</evidence>
<dbReference type="GO" id="GO:0005886">
    <property type="term" value="C:plasma membrane"/>
    <property type="evidence" value="ECO:0007669"/>
    <property type="project" value="TreeGrafter"/>
</dbReference>
<keyword evidence="6" id="KW-0325">Glycoprotein</keyword>
<feature type="transmembrane region" description="Helical" evidence="8">
    <location>
        <begin position="206"/>
        <end position="229"/>
    </location>
</feature>
<feature type="transmembrane region" description="Helical" evidence="8">
    <location>
        <begin position="84"/>
        <end position="106"/>
    </location>
</feature>
<gene>
    <name evidence="9" type="ORF">GDO54_014488</name>
</gene>
<feature type="disulfide bond" evidence="7">
    <location>
        <begin position="144"/>
        <end position="177"/>
    </location>
</feature>
<keyword evidence="5 8" id="KW-0472">Membrane</keyword>
<evidence type="ECO:0000256" key="5">
    <source>
        <dbReference type="ARBA" id="ARBA00023136"/>
    </source>
</evidence>
<comment type="caution">
    <text evidence="9">The sequence shown here is derived from an EMBL/GenBank/DDBJ whole genome shotgun (WGS) entry which is preliminary data.</text>
</comment>
<dbReference type="PRINTS" id="PR00259">
    <property type="entry name" value="TMFOUR"/>
</dbReference>
<reference evidence="9" key="1">
    <citation type="thesis" date="2020" institute="ProQuest LLC" country="789 East Eisenhower Parkway, Ann Arbor, MI, USA">
        <title>Comparative Genomics and Chromosome Evolution.</title>
        <authorList>
            <person name="Mudd A.B."/>
        </authorList>
    </citation>
    <scope>NUCLEOTIDE SEQUENCE</scope>
    <source>
        <strain evidence="9">1538</strain>
        <tissue evidence="9">Blood</tissue>
    </source>
</reference>
<dbReference type="AlphaFoldDB" id="A0AAV3AAJ1"/>
<dbReference type="InterPro" id="IPR000301">
    <property type="entry name" value="Tetraspanin_animals"/>
</dbReference>
<dbReference type="SUPFAM" id="SSF48652">
    <property type="entry name" value="Tetraspanin"/>
    <property type="match status" value="1"/>
</dbReference>
<dbReference type="InterPro" id="IPR008952">
    <property type="entry name" value="Tetraspanin_EC2_sf"/>
</dbReference>